<feature type="transmembrane region" description="Helical" evidence="7">
    <location>
        <begin position="12"/>
        <end position="38"/>
    </location>
</feature>
<proteinExistence type="inferred from homology"/>
<dbReference type="EMBL" id="JABBKX010000002">
    <property type="protein sequence ID" value="NMJ41076.1"/>
    <property type="molecule type" value="Genomic_DNA"/>
</dbReference>
<feature type="transmembrane region" description="Helical" evidence="7">
    <location>
        <begin position="50"/>
        <end position="70"/>
    </location>
</feature>
<keyword evidence="4 7" id="KW-0812">Transmembrane</keyword>
<evidence type="ECO:0000256" key="5">
    <source>
        <dbReference type="ARBA" id="ARBA00022989"/>
    </source>
</evidence>
<protein>
    <submittedName>
        <fullName evidence="8">DUF350 domain-containing protein</fullName>
    </submittedName>
</protein>
<reference evidence="8 9" key="1">
    <citation type="submission" date="2020-03" db="EMBL/GenBank/DDBJ databases">
        <authorList>
            <person name="Sun Q."/>
        </authorList>
    </citation>
    <scope>NUCLEOTIDE SEQUENCE [LARGE SCALE GENOMIC DNA]</scope>
    <source>
        <strain evidence="8 9">JC162</strain>
    </source>
</reference>
<dbReference type="PANTHER" id="PTHR40043">
    <property type="entry name" value="UPF0719 INNER MEMBRANE PROTEIN YJFL"/>
    <property type="match status" value="1"/>
</dbReference>
<keyword evidence="5 7" id="KW-1133">Transmembrane helix</keyword>
<comment type="similarity">
    <text evidence="2">Belongs to the UPF0719 family.</text>
</comment>
<evidence type="ECO:0000256" key="3">
    <source>
        <dbReference type="ARBA" id="ARBA00022475"/>
    </source>
</evidence>
<keyword evidence="9" id="KW-1185">Reference proteome</keyword>
<evidence type="ECO:0000256" key="2">
    <source>
        <dbReference type="ARBA" id="ARBA00005779"/>
    </source>
</evidence>
<accession>A0A848EAJ1</accession>
<evidence type="ECO:0000313" key="9">
    <source>
        <dbReference type="Proteomes" id="UP000548582"/>
    </source>
</evidence>
<evidence type="ECO:0000256" key="1">
    <source>
        <dbReference type="ARBA" id="ARBA00004651"/>
    </source>
</evidence>
<sequence>MTAAEILAHFPATLLSFLVAFSLGAAFWVAGLVIVSLVTPQKELELLRAGNLPCALAFGGKAVGMVLPIAAVARSAAGPLDQVIWCIVAIAVQLLAHLVLTTLLAGRLKQEIEEDKVGGAAVFIAFMQVGAGILNNAVMSG</sequence>
<dbReference type="Proteomes" id="UP000548582">
    <property type="component" value="Unassembled WGS sequence"/>
</dbReference>
<keyword evidence="6 7" id="KW-0472">Membrane</keyword>
<evidence type="ECO:0000256" key="7">
    <source>
        <dbReference type="SAM" id="Phobius"/>
    </source>
</evidence>
<dbReference type="RefSeq" id="WP_170053315.1">
    <property type="nucleotide sequence ID" value="NZ_JABBKX010000002.1"/>
</dbReference>
<dbReference type="PANTHER" id="PTHR40043:SF1">
    <property type="entry name" value="UPF0719 INNER MEMBRANE PROTEIN YJFL"/>
    <property type="match status" value="1"/>
</dbReference>
<comment type="caution">
    <text evidence="8">The sequence shown here is derived from an EMBL/GenBank/DDBJ whole genome shotgun (WGS) entry which is preliminary data.</text>
</comment>
<dbReference type="InterPro" id="IPR007140">
    <property type="entry name" value="DUF350"/>
</dbReference>
<keyword evidence="3" id="KW-1003">Cell membrane</keyword>
<name>A0A848EAJ1_9PROT</name>
<feature type="transmembrane region" description="Helical" evidence="7">
    <location>
        <begin position="82"/>
        <end position="105"/>
    </location>
</feature>
<dbReference type="Pfam" id="PF03994">
    <property type="entry name" value="DUF350"/>
    <property type="match status" value="1"/>
</dbReference>
<evidence type="ECO:0000256" key="6">
    <source>
        <dbReference type="ARBA" id="ARBA00023136"/>
    </source>
</evidence>
<evidence type="ECO:0000256" key="4">
    <source>
        <dbReference type="ARBA" id="ARBA00022692"/>
    </source>
</evidence>
<feature type="transmembrane region" description="Helical" evidence="7">
    <location>
        <begin position="117"/>
        <end position="138"/>
    </location>
</feature>
<organism evidence="8 9">
    <name type="scientific">Neoroseomonas marina</name>
    <dbReference type="NCBI Taxonomy" id="1232220"/>
    <lineage>
        <taxon>Bacteria</taxon>
        <taxon>Pseudomonadati</taxon>
        <taxon>Pseudomonadota</taxon>
        <taxon>Alphaproteobacteria</taxon>
        <taxon>Acetobacterales</taxon>
        <taxon>Acetobacteraceae</taxon>
        <taxon>Neoroseomonas</taxon>
    </lineage>
</organism>
<dbReference type="AlphaFoldDB" id="A0A848EAJ1"/>
<evidence type="ECO:0000313" key="8">
    <source>
        <dbReference type="EMBL" id="NMJ41076.1"/>
    </source>
</evidence>
<dbReference type="GO" id="GO:0005886">
    <property type="term" value="C:plasma membrane"/>
    <property type="evidence" value="ECO:0007669"/>
    <property type="project" value="UniProtKB-SubCell"/>
</dbReference>
<comment type="subcellular location">
    <subcellularLocation>
        <location evidence="1">Cell membrane</location>
        <topology evidence="1">Multi-pass membrane protein</topology>
    </subcellularLocation>
</comment>
<gene>
    <name evidence="8" type="ORF">GWK16_07485</name>
</gene>